<keyword evidence="12" id="KW-1185">Reference proteome</keyword>
<dbReference type="SUPFAM" id="SSF63380">
    <property type="entry name" value="Riboflavin synthase domain-like"/>
    <property type="match status" value="1"/>
</dbReference>
<dbReference type="GO" id="GO:0016491">
    <property type="term" value="F:oxidoreductase activity"/>
    <property type="evidence" value="ECO:0007669"/>
    <property type="project" value="UniProtKB-KW"/>
</dbReference>
<keyword evidence="4" id="KW-0001">2Fe-2S</keyword>
<dbReference type="Pfam" id="PF00111">
    <property type="entry name" value="Fer2"/>
    <property type="match status" value="1"/>
</dbReference>
<comment type="cofactor">
    <cofactor evidence="1">
        <name>FMN</name>
        <dbReference type="ChEBI" id="CHEBI:58210"/>
    </cofactor>
</comment>
<dbReference type="InterPro" id="IPR012675">
    <property type="entry name" value="Beta-grasp_dom_sf"/>
</dbReference>
<dbReference type="RefSeq" id="WP_115533687.1">
    <property type="nucleotide sequence ID" value="NZ_QRGA01000006.1"/>
</dbReference>
<dbReference type="InterPro" id="IPR036010">
    <property type="entry name" value="2Fe-2S_ferredoxin-like_sf"/>
</dbReference>
<organism evidence="11 12">
    <name type="scientific">Trinickia dinghuensis</name>
    <dbReference type="NCBI Taxonomy" id="2291023"/>
    <lineage>
        <taxon>Bacteria</taxon>
        <taxon>Pseudomonadati</taxon>
        <taxon>Pseudomonadota</taxon>
        <taxon>Betaproteobacteria</taxon>
        <taxon>Burkholderiales</taxon>
        <taxon>Burkholderiaceae</taxon>
        <taxon>Trinickia</taxon>
    </lineage>
</organism>
<sequence length="321" mass="34730">MISDRLKVKIRRRVHEAEGIIALELVDPSGGELPPFDAGAHVEVDVGNGLTRHYSLCNSPQERDRYVLGVLREPSSRGGSASIHEGFHEGTCIEVSPPRNHFALDESAGHSVLVAGGIGITPLLAMAWRLHALGASFELHYCVRNRARAAFIDLLRQSPFAERVTVHCDDDGDAARLNMRAMLQNPRPDTHVYVCGPGGFINALIYVARDCAWNEANVHYEFFAASVCASGAGSGFVVHAARSGLRVDVPAGKSVAQALLEAGIDVPLSCEQGVCGTCLTRVLEGVPEHRDVFLTPEERAANDRMLLCCSRAHSPLLRLDI</sequence>
<evidence type="ECO:0000313" key="12">
    <source>
        <dbReference type="Proteomes" id="UP000256838"/>
    </source>
</evidence>
<dbReference type="EMBL" id="QRGA01000006">
    <property type="protein sequence ID" value="RDU98870.1"/>
    <property type="molecule type" value="Genomic_DNA"/>
</dbReference>
<dbReference type="Pfam" id="PF22290">
    <property type="entry name" value="DmmA-like_N"/>
    <property type="match status" value="1"/>
</dbReference>
<evidence type="ECO:0000256" key="6">
    <source>
        <dbReference type="ARBA" id="ARBA00023002"/>
    </source>
</evidence>
<feature type="domain" description="FAD-binding FR-type" evidence="10">
    <location>
        <begin position="3"/>
        <end position="105"/>
    </location>
</feature>
<dbReference type="AlphaFoldDB" id="A0A3D8K190"/>
<dbReference type="PANTHER" id="PTHR47354:SF1">
    <property type="entry name" value="CARNITINE MONOOXYGENASE REDUCTASE SUBUNIT"/>
    <property type="match status" value="1"/>
</dbReference>
<dbReference type="Gene3D" id="2.40.30.10">
    <property type="entry name" value="Translation factors"/>
    <property type="match status" value="1"/>
</dbReference>
<evidence type="ECO:0000256" key="1">
    <source>
        <dbReference type="ARBA" id="ARBA00001917"/>
    </source>
</evidence>
<evidence type="ECO:0000313" key="11">
    <source>
        <dbReference type="EMBL" id="RDU98870.1"/>
    </source>
</evidence>
<feature type="domain" description="2Fe-2S ferredoxin-type" evidence="9">
    <location>
        <begin position="234"/>
        <end position="321"/>
    </location>
</feature>
<protein>
    <submittedName>
        <fullName evidence="11">Oxidoreductase</fullName>
    </submittedName>
</protein>
<dbReference type="OrthoDB" id="544091at2"/>
<dbReference type="SUPFAM" id="SSF54292">
    <property type="entry name" value="2Fe-2S ferredoxin-like"/>
    <property type="match status" value="1"/>
</dbReference>
<gene>
    <name evidence="11" type="ORF">DWV00_11485</name>
</gene>
<keyword evidence="6" id="KW-0560">Oxidoreductase</keyword>
<dbReference type="CDD" id="cd06185">
    <property type="entry name" value="PDR_like"/>
    <property type="match status" value="1"/>
</dbReference>
<evidence type="ECO:0000259" key="9">
    <source>
        <dbReference type="PROSITE" id="PS51085"/>
    </source>
</evidence>
<dbReference type="GO" id="GO:0046872">
    <property type="term" value="F:metal ion binding"/>
    <property type="evidence" value="ECO:0007669"/>
    <property type="project" value="UniProtKB-KW"/>
</dbReference>
<dbReference type="InterPro" id="IPR006058">
    <property type="entry name" value="2Fe2S_fd_BS"/>
</dbReference>
<keyword evidence="2" id="KW-0285">Flavoprotein</keyword>
<evidence type="ECO:0000256" key="5">
    <source>
        <dbReference type="ARBA" id="ARBA00022723"/>
    </source>
</evidence>
<dbReference type="PROSITE" id="PS51085">
    <property type="entry name" value="2FE2S_FER_2"/>
    <property type="match status" value="1"/>
</dbReference>
<dbReference type="SUPFAM" id="SSF52343">
    <property type="entry name" value="Ferredoxin reductase-like, C-terminal NADP-linked domain"/>
    <property type="match status" value="1"/>
</dbReference>
<name>A0A3D8K190_9BURK</name>
<dbReference type="Gene3D" id="3.10.20.30">
    <property type="match status" value="1"/>
</dbReference>
<dbReference type="Gene3D" id="3.40.50.80">
    <property type="entry name" value="Nucleotide-binding domain of ferredoxin-NADP reductase (FNR) module"/>
    <property type="match status" value="1"/>
</dbReference>
<dbReference type="CDD" id="cd00207">
    <property type="entry name" value="fer2"/>
    <property type="match status" value="1"/>
</dbReference>
<dbReference type="InterPro" id="IPR054582">
    <property type="entry name" value="DmmA-like_N"/>
</dbReference>
<dbReference type="PRINTS" id="PR00409">
    <property type="entry name" value="PHDIOXRDTASE"/>
</dbReference>
<evidence type="ECO:0000256" key="3">
    <source>
        <dbReference type="ARBA" id="ARBA00022643"/>
    </source>
</evidence>
<evidence type="ECO:0000256" key="2">
    <source>
        <dbReference type="ARBA" id="ARBA00022630"/>
    </source>
</evidence>
<dbReference type="PANTHER" id="PTHR47354">
    <property type="entry name" value="NADH OXIDOREDUCTASE HCR"/>
    <property type="match status" value="1"/>
</dbReference>
<dbReference type="InterPro" id="IPR050415">
    <property type="entry name" value="MRET"/>
</dbReference>
<evidence type="ECO:0000256" key="4">
    <source>
        <dbReference type="ARBA" id="ARBA00022714"/>
    </source>
</evidence>
<evidence type="ECO:0000256" key="7">
    <source>
        <dbReference type="ARBA" id="ARBA00023004"/>
    </source>
</evidence>
<dbReference type="InterPro" id="IPR001041">
    <property type="entry name" value="2Fe-2S_ferredoxin-type"/>
</dbReference>
<evidence type="ECO:0000256" key="8">
    <source>
        <dbReference type="ARBA" id="ARBA00023014"/>
    </source>
</evidence>
<comment type="caution">
    <text evidence="11">The sequence shown here is derived from an EMBL/GenBank/DDBJ whole genome shotgun (WGS) entry which is preliminary data.</text>
</comment>
<dbReference type="GO" id="GO:0051537">
    <property type="term" value="F:2 iron, 2 sulfur cluster binding"/>
    <property type="evidence" value="ECO:0007669"/>
    <property type="project" value="UniProtKB-KW"/>
</dbReference>
<accession>A0A3D8K190</accession>
<dbReference type="InterPro" id="IPR017938">
    <property type="entry name" value="Riboflavin_synthase-like_b-brl"/>
</dbReference>
<proteinExistence type="predicted"/>
<keyword evidence="3" id="KW-0288">FMN</keyword>
<keyword evidence="8" id="KW-0411">Iron-sulfur</keyword>
<dbReference type="InterPro" id="IPR039261">
    <property type="entry name" value="FNR_nucleotide-bd"/>
</dbReference>
<reference evidence="11 12" key="1">
    <citation type="submission" date="2018-08" db="EMBL/GenBank/DDBJ databases">
        <title>Paraburkholderia sp. DHOM06 isolated from forest soil.</title>
        <authorList>
            <person name="Gao Z.-H."/>
            <person name="Qiu L.-H."/>
        </authorList>
    </citation>
    <scope>NUCLEOTIDE SEQUENCE [LARGE SCALE GENOMIC DNA]</scope>
    <source>
        <strain evidence="11 12">DHOM06</strain>
    </source>
</reference>
<keyword evidence="7" id="KW-0408">Iron</keyword>
<dbReference type="PROSITE" id="PS00197">
    <property type="entry name" value="2FE2S_FER_1"/>
    <property type="match status" value="1"/>
</dbReference>
<keyword evidence="5" id="KW-0479">Metal-binding</keyword>
<evidence type="ECO:0000259" key="10">
    <source>
        <dbReference type="PROSITE" id="PS51384"/>
    </source>
</evidence>
<dbReference type="InterPro" id="IPR017927">
    <property type="entry name" value="FAD-bd_FR_type"/>
</dbReference>
<dbReference type="Proteomes" id="UP000256838">
    <property type="component" value="Unassembled WGS sequence"/>
</dbReference>
<dbReference type="PROSITE" id="PS51384">
    <property type="entry name" value="FAD_FR"/>
    <property type="match status" value="1"/>
</dbReference>